<dbReference type="AlphaFoldDB" id="A0A8H3TNN4"/>
<feature type="domain" description="BAG" evidence="1">
    <location>
        <begin position="161"/>
        <end position="201"/>
    </location>
</feature>
<keyword evidence="3" id="KW-1185">Reference proteome</keyword>
<organism evidence="2 3">
    <name type="scientific">Naganishia liquefaciens</name>
    <dbReference type="NCBI Taxonomy" id="104408"/>
    <lineage>
        <taxon>Eukaryota</taxon>
        <taxon>Fungi</taxon>
        <taxon>Dikarya</taxon>
        <taxon>Basidiomycota</taxon>
        <taxon>Agaricomycotina</taxon>
        <taxon>Tremellomycetes</taxon>
        <taxon>Filobasidiales</taxon>
        <taxon>Filobasidiaceae</taxon>
        <taxon>Naganishia</taxon>
    </lineage>
</organism>
<evidence type="ECO:0000313" key="2">
    <source>
        <dbReference type="EMBL" id="GHJ84496.1"/>
    </source>
</evidence>
<reference evidence="2" key="1">
    <citation type="submission" date="2020-07" db="EMBL/GenBank/DDBJ databases">
        <title>Draft Genome Sequence of a Deep-Sea Yeast, Naganishia (Cryptococcus) liquefaciens strain N6.</title>
        <authorList>
            <person name="Han Y.W."/>
            <person name="Kajitani R."/>
            <person name="Morimoto H."/>
            <person name="Parhat M."/>
            <person name="Tsubouchi H."/>
            <person name="Bakenova O."/>
            <person name="Ogata M."/>
            <person name="Argunhan B."/>
            <person name="Aoki R."/>
            <person name="Kajiwara S."/>
            <person name="Itoh T."/>
            <person name="Iwasaki H."/>
        </authorList>
    </citation>
    <scope>NUCLEOTIDE SEQUENCE</scope>
    <source>
        <strain evidence="2">N6</strain>
    </source>
</reference>
<evidence type="ECO:0000259" key="1">
    <source>
        <dbReference type="Pfam" id="PF02179"/>
    </source>
</evidence>
<protein>
    <recommendedName>
        <fullName evidence="1">BAG domain-containing protein</fullName>
    </recommendedName>
</protein>
<accession>A0A8H3TNN4</accession>
<dbReference type="Gene3D" id="1.20.58.120">
    <property type="entry name" value="BAG domain"/>
    <property type="match status" value="1"/>
</dbReference>
<proteinExistence type="predicted"/>
<dbReference type="EMBL" id="BLZA01000007">
    <property type="protein sequence ID" value="GHJ84496.1"/>
    <property type="molecule type" value="Genomic_DNA"/>
</dbReference>
<name>A0A8H3TNN4_9TREE</name>
<dbReference type="OrthoDB" id="333905at2759"/>
<dbReference type="InterPro" id="IPR036533">
    <property type="entry name" value="BAG_dom_sf"/>
</dbReference>
<dbReference type="Pfam" id="PF02179">
    <property type="entry name" value="BAG"/>
    <property type="match status" value="1"/>
</dbReference>
<comment type="caution">
    <text evidence="2">The sequence shown here is derived from an EMBL/GenBank/DDBJ whole genome shotgun (WGS) entry which is preliminary data.</text>
</comment>
<dbReference type="SUPFAM" id="SSF63491">
    <property type="entry name" value="BAG domain"/>
    <property type="match status" value="1"/>
</dbReference>
<sequence length="215" mass="24465">MEEEEQDEETAMDGLLDSRVAFATFYRDRSVADTKSRSRRFLHSFGLQRDRTVQTESFESPSQPEPSIVQQSIDDKDTHASKGDHPHAEPFTAIERAYTAHAARVTRLETLERLHDALGSLIKSFTFPRELDFARPPTKGEAGVVPDLAYTRRNVGFREHEQALLRLLSEADAVSSEGDEEVRVKRKEFVEAVQHELELLEEGRLRVWQGQMAGV</sequence>
<dbReference type="Proteomes" id="UP000620104">
    <property type="component" value="Unassembled WGS sequence"/>
</dbReference>
<dbReference type="InterPro" id="IPR003103">
    <property type="entry name" value="BAG_domain"/>
</dbReference>
<gene>
    <name evidence="2" type="ORF">NliqN6_0898</name>
</gene>
<dbReference type="GO" id="GO:0051087">
    <property type="term" value="F:protein-folding chaperone binding"/>
    <property type="evidence" value="ECO:0007669"/>
    <property type="project" value="InterPro"/>
</dbReference>
<evidence type="ECO:0000313" key="3">
    <source>
        <dbReference type="Proteomes" id="UP000620104"/>
    </source>
</evidence>